<proteinExistence type="predicted"/>
<dbReference type="EMBL" id="LFNG01000004">
    <property type="protein sequence ID" value="KMQ71984.1"/>
    <property type="molecule type" value="Genomic_DNA"/>
</dbReference>
<dbReference type="PATRIC" id="fig|1304281.5.peg.624"/>
<accession>A0A0J7J1R0</accession>
<keyword evidence="2" id="KW-1185">Reference proteome</keyword>
<evidence type="ECO:0000313" key="2">
    <source>
        <dbReference type="Proteomes" id="UP000035900"/>
    </source>
</evidence>
<protein>
    <submittedName>
        <fullName evidence="1">Uncharacterized protein</fullName>
    </submittedName>
</protein>
<name>A0A0J7J1R0_9FLAO</name>
<organism evidence="1 2">
    <name type="scientific">Chryseobacterium koreense CCUG 49689</name>
    <dbReference type="NCBI Taxonomy" id="1304281"/>
    <lineage>
        <taxon>Bacteria</taxon>
        <taxon>Pseudomonadati</taxon>
        <taxon>Bacteroidota</taxon>
        <taxon>Flavobacteriia</taxon>
        <taxon>Flavobacteriales</taxon>
        <taxon>Weeksellaceae</taxon>
        <taxon>Chryseobacterium group</taxon>
        <taxon>Chryseobacterium</taxon>
    </lineage>
</organism>
<reference evidence="1 2" key="1">
    <citation type="journal article" date="2004" name="Int. J. Syst. Evol. Microbiol.">
        <title>Kaistella koreensis gen. nov., sp. nov., a novel member of the Chryseobacterium-Bergeyella-Riemerella branch.</title>
        <authorList>
            <person name="Kim M.K."/>
            <person name="Im W.T."/>
            <person name="Shin Y.K."/>
            <person name="Lim J.H."/>
            <person name="Kim S.H."/>
            <person name="Lee B.C."/>
            <person name="Park M.Y."/>
            <person name="Lee K.Y."/>
            <person name="Lee S.T."/>
        </authorList>
    </citation>
    <scope>NUCLEOTIDE SEQUENCE [LARGE SCALE GENOMIC DNA]</scope>
    <source>
        <strain evidence="1 2">CCUG 49689</strain>
    </source>
</reference>
<dbReference type="RefSeq" id="WP_048498607.1">
    <property type="nucleotide sequence ID" value="NZ_LFNG01000004.1"/>
</dbReference>
<dbReference type="STRING" id="1304281.ACM44_02885"/>
<sequence>MNAIRQYYKIDETREIKISIPDDFLADEVEVIVLPTKLQYEISEETKKMVMERWDEYCRNPDGVQGFDETIENVRKRINDL</sequence>
<comment type="caution">
    <text evidence="1">The sequence shown here is derived from an EMBL/GenBank/DDBJ whole genome shotgun (WGS) entry which is preliminary data.</text>
</comment>
<gene>
    <name evidence="1" type="ORF">ACM44_02885</name>
</gene>
<evidence type="ECO:0000313" key="1">
    <source>
        <dbReference type="EMBL" id="KMQ71984.1"/>
    </source>
</evidence>
<dbReference type="AlphaFoldDB" id="A0A0J7J1R0"/>
<dbReference type="Proteomes" id="UP000035900">
    <property type="component" value="Unassembled WGS sequence"/>
</dbReference>
<dbReference type="OrthoDB" id="964294at2"/>